<name>A0ACB6QCT9_9PLEO</name>
<dbReference type="Proteomes" id="UP000799755">
    <property type="component" value="Unassembled WGS sequence"/>
</dbReference>
<evidence type="ECO:0000313" key="2">
    <source>
        <dbReference type="Proteomes" id="UP000799755"/>
    </source>
</evidence>
<keyword evidence="2" id="KW-1185">Reference proteome</keyword>
<comment type="caution">
    <text evidence="1">The sequence shown here is derived from an EMBL/GenBank/DDBJ whole genome shotgun (WGS) entry which is preliminary data.</text>
</comment>
<protein>
    <submittedName>
        <fullName evidence="1">Uncharacterized protein</fullName>
    </submittedName>
</protein>
<reference evidence="1" key="1">
    <citation type="journal article" date="2020" name="Stud. Mycol.">
        <title>101 Dothideomycetes genomes: a test case for predicting lifestyles and emergence of pathogens.</title>
        <authorList>
            <person name="Haridas S."/>
            <person name="Albert R."/>
            <person name="Binder M."/>
            <person name="Bloem J."/>
            <person name="Labutti K."/>
            <person name="Salamov A."/>
            <person name="Andreopoulos B."/>
            <person name="Baker S."/>
            <person name="Barry K."/>
            <person name="Bills G."/>
            <person name="Bluhm B."/>
            <person name="Cannon C."/>
            <person name="Castanera R."/>
            <person name="Culley D."/>
            <person name="Daum C."/>
            <person name="Ezra D."/>
            <person name="Gonzalez J."/>
            <person name="Henrissat B."/>
            <person name="Kuo A."/>
            <person name="Liang C."/>
            <person name="Lipzen A."/>
            <person name="Lutzoni F."/>
            <person name="Magnuson J."/>
            <person name="Mondo S."/>
            <person name="Nolan M."/>
            <person name="Ohm R."/>
            <person name="Pangilinan J."/>
            <person name="Park H.-J."/>
            <person name="Ramirez L."/>
            <person name="Alfaro M."/>
            <person name="Sun H."/>
            <person name="Tritt A."/>
            <person name="Yoshinaga Y."/>
            <person name="Zwiers L.-H."/>
            <person name="Turgeon B."/>
            <person name="Goodwin S."/>
            <person name="Spatafora J."/>
            <person name="Crous P."/>
            <person name="Grigoriev I."/>
        </authorList>
    </citation>
    <scope>NUCLEOTIDE SEQUENCE</scope>
    <source>
        <strain evidence="1">ATCC 200398</strain>
    </source>
</reference>
<accession>A0ACB6QCT9</accession>
<gene>
    <name evidence="1" type="ORF">BDR25DRAFT_380700</name>
</gene>
<dbReference type="EMBL" id="MU003534">
    <property type="protein sequence ID" value="KAF2464794.1"/>
    <property type="molecule type" value="Genomic_DNA"/>
</dbReference>
<organism evidence="1 2">
    <name type="scientific">Lindgomyces ingoldianus</name>
    <dbReference type="NCBI Taxonomy" id="673940"/>
    <lineage>
        <taxon>Eukaryota</taxon>
        <taxon>Fungi</taxon>
        <taxon>Dikarya</taxon>
        <taxon>Ascomycota</taxon>
        <taxon>Pezizomycotina</taxon>
        <taxon>Dothideomycetes</taxon>
        <taxon>Pleosporomycetidae</taxon>
        <taxon>Pleosporales</taxon>
        <taxon>Lindgomycetaceae</taxon>
        <taxon>Lindgomyces</taxon>
    </lineage>
</organism>
<evidence type="ECO:0000313" key="1">
    <source>
        <dbReference type="EMBL" id="KAF2464794.1"/>
    </source>
</evidence>
<sequence>MTQASRDGARRFIDGVRMENGGLTKEDTEFLQRNKPHILTAYNNQRRKLGASTKTLATNLYAKDSRFVYELIQNAEDNRYYRAREDLDEPWLRFCLDQDQIVIDSNEDGFSEANIKAICSIGESTKTCKQGYVGEKGIGFKSVFKVAQKVHVQSGPFSFAFEYRREDRDDGLGMITPMYEERLSLPKRVRTRMILHLLDNCDREALRNELINLPDTLLLFLKKLKEISVQIKLAEHPEHSLWMKNTVPVLEEQHVYAFLPLRKVGYKFLIQSDFITQASREDVFDSQWNCHLLNRSCDTFMDSIDEFLRHPTLKYHWVSYIPTDHIADDFWGRLQQRILASLGTRNLFVSESNGNSWNANQLRVVPERFRGEDTQPLLLDVRGGSSAYISESYDKQLDLPILRKLGTKDLDITEFLQRLEKDLDQNGTESRMRSTPLQSSWHTKVARLLTFAARKFRLSVKKLPVVPLSTGKWARPLNASIYFPTSGGIEIPDDLPLAIVDAKALQNKSWERFFVEIGITHCPPSRVFPLIEQRYSLFGRTFKESLSHIKFMFWNHTELPPQGVSLRLKERDDSVWFSNAIDNVWTYSPRLVGSYTTSTVLGSPVPLELREAIRVLDPAYYRALRKLGHRNDRTGPEWLDSFLQIKDTIQLSRRNSIGEMSTELKYVAKKKPEFILGVLETAWSHYQTIDTWDNFFKAVEVPILNSQHTRNLASTFLPLPKLCAVVGRLGLDADFGFLKELEGLTDISASKWEFLKQFGVGVEGDVSFWLKLLEQARAKVHVESHVVFEIYTNLQKFDSSWEVEKIQAAFRDDVIFLPPAQVEESARWISLTSCLWEAPEWFNLKFCLGTIKGYDHLSNLFKITLGARTAGCADFLEYLRDIKDNRAYLTSADEQAKIPKIYKMLGKEAVDKIESHRIRLQFEENSLVFDPNKKCWHCPSSCVWADARIQLPGKLSLASTYEGHLNFFTRVLRIPKSSLAMHIVALTQKVLEQADKTTALQEMLNICALNPTSEALESLRNCECLPIKTQSGATEWHDCSTDFAIVDRREYGAMFEGKVRILDFSLEEVHSLQRFLFALGLGTRYISRLVEEKTYVQDNELDPQLTCDMRKKAYAIYRYAAHLGINTGGEEGSSVYQTLQQISVYFSDDISKTVSIVQDRKAVTIERETAYFHLVSENGQLNLFVPRCKGRQQICLERHLPTRLLKHLGAQNISGSEGLSSIIIASSLSVVDEFLQLDGIIEVDGIVRPIEDEGYNSDSSAGNTNLTDSQSTPGYPTTPTLQPSTTHHTRSENSCPSDPSPGELLSLGSPIPSELPDLYRKLLDAVIRQARDISDLPKAGGVVTSHLSADSGLNARLALRSPYDGEEKFKIGAAGELFVFELLQSLSLPGFNLDNWQSGIRGRISVHPSYHGIVRWPDKEITDIIYEDRNSALTTLLIEKGYLTRSKWEGRSPKFCIEVKTTPYEMSYPFFCSQPQCDMMENMQLSAESDLGEIYLVARVFGLGGSGMGLKLYVDPASLRNERELVFQADKYAVTPATRVDA</sequence>
<proteinExistence type="predicted"/>